<dbReference type="Pfam" id="PF03845">
    <property type="entry name" value="Spore_permease"/>
    <property type="match status" value="1"/>
</dbReference>
<organism evidence="9 10">
    <name type="scientific">Oceanirhabdus seepicola</name>
    <dbReference type="NCBI Taxonomy" id="2828781"/>
    <lineage>
        <taxon>Bacteria</taxon>
        <taxon>Bacillati</taxon>
        <taxon>Bacillota</taxon>
        <taxon>Clostridia</taxon>
        <taxon>Eubacteriales</taxon>
        <taxon>Clostridiaceae</taxon>
        <taxon>Oceanirhabdus</taxon>
    </lineage>
</organism>
<evidence type="ECO:0000256" key="3">
    <source>
        <dbReference type="ARBA" id="ARBA00022448"/>
    </source>
</evidence>
<keyword evidence="4" id="KW-0309">Germination</keyword>
<evidence type="ECO:0000313" key="10">
    <source>
        <dbReference type="Proteomes" id="UP001056429"/>
    </source>
</evidence>
<comment type="similarity">
    <text evidence="2">Belongs to the amino acid-polyamine-organocation (APC) superfamily. Spore germination protein (SGP) (TC 2.A.3.9) family.</text>
</comment>
<dbReference type="InterPro" id="IPR004761">
    <property type="entry name" value="Spore_GerAB"/>
</dbReference>
<proteinExistence type="inferred from homology"/>
<evidence type="ECO:0000313" key="9">
    <source>
        <dbReference type="EMBL" id="MCM1991420.1"/>
    </source>
</evidence>
<feature type="transmembrane region" description="Helical" evidence="8">
    <location>
        <begin position="104"/>
        <end position="128"/>
    </location>
</feature>
<dbReference type="RefSeq" id="WP_250860522.1">
    <property type="nucleotide sequence ID" value="NZ_JAGSOJ010000003.1"/>
</dbReference>
<evidence type="ECO:0000256" key="6">
    <source>
        <dbReference type="ARBA" id="ARBA00022989"/>
    </source>
</evidence>
<keyword evidence="3" id="KW-0813">Transport</keyword>
<reference evidence="9" key="2">
    <citation type="submission" date="2021-04" db="EMBL/GenBank/DDBJ databases">
        <authorList>
            <person name="Dong X."/>
        </authorList>
    </citation>
    <scope>NUCLEOTIDE SEQUENCE</scope>
    <source>
        <strain evidence="9">ZWT</strain>
    </source>
</reference>
<feature type="transmembrane region" description="Helical" evidence="8">
    <location>
        <begin position="332"/>
        <end position="352"/>
    </location>
</feature>
<dbReference type="AlphaFoldDB" id="A0A9J6P595"/>
<feature type="transmembrane region" description="Helical" evidence="8">
    <location>
        <begin position="266"/>
        <end position="288"/>
    </location>
</feature>
<feature type="transmembrane region" description="Helical" evidence="8">
    <location>
        <begin position="12"/>
        <end position="30"/>
    </location>
</feature>
<comment type="caution">
    <text evidence="9">The sequence shown here is derived from an EMBL/GenBank/DDBJ whole genome shotgun (WGS) entry which is preliminary data.</text>
</comment>
<evidence type="ECO:0000256" key="8">
    <source>
        <dbReference type="SAM" id="Phobius"/>
    </source>
</evidence>
<feature type="transmembrane region" description="Helical" evidence="8">
    <location>
        <begin position="180"/>
        <end position="204"/>
    </location>
</feature>
<feature type="transmembrane region" description="Helical" evidence="8">
    <location>
        <begin position="77"/>
        <end position="98"/>
    </location>
</feature>
<keyword evidence="7 8" id="KW-0472">Membrane</keyword>
<feature type="transmembrane region" description="Helical" evidence="8">
    <location>
        <begin position="216"/>
        <end position="246"/>
    </location>
</feature>
<evidence type="ECO:0000256" key="5">
    <source>
        <dbReference type="ARBA" id="ARBA00022692"/>
    </source>
</evidence>
<dbReference type="GO" id="GO:0016020">
    <property type="term" value="C:membrane"/>
    <property type="evidence" value="ECO:0007669"/>
    <property type="project" value="UniProtKB-SubCell"/>
</dbReference>
<dbReference type="Proteomes" id="UP001056429">
    <property type="component" value="Unassembled WGS sequence"/>
</dbReference>
<evidence type="ECO:0000256" key="4">
    <source>
        <dbReference type="ARBA" id="ARBA00022544"/>
    </source>
</evidence>
<dbReference type="GO" id="GO:0009847">
    <property type="term" value="P:spore germination"/>
    <property type="evidence" value="ECO:0007669"/>
    <property type="project" value="InterPro"/>
</dbReference>
<dbReference type="PANTHER" id="PTHR34975">
    <property type="entry name" value="SPORE GERMINATION PROTEIN A2"/>
    <property type="match status" value="1"/>
</dbReference>
<evidence type="ECO:0000256" key="7">
    <source>
        <dbReference type="ARBA" id="ARBA00023136"/>
    </source>
</evidence>
<keyword evidence="6 8" id="KW-1133">Transmembrane helix</keyword>
<feature type="transmembrane region" description="Helical" evidence="8">
    <location>
        <begin position="140"/>
        <end position="160"/>
    </location>
</feature>
<comment type="subcellular location">
    <subcellularLocation>
        <location evidence="1">Membrane</location>
        <topology evidence="1">Multi-pass membrane protein</topology>
    </subcellularLocation>
</comment>
<evidence type="ECO:0000256" key="1">
    <source>
        <dbReference type="ARBA" id="ARBA00004141"/>
    </source>
</evidence>
<accession>A0A9J6P595</accession>
<keyword evidence="10" id="KW-1185">Reference proteome</keyword>
<evidence type="ECO:0000256" key="2">
    <source>
        <dbReference type="ARBA" id="ARBA00007998"/>
    </source>
</evidence>
<feature type="transmembrane region" description="Helical" evidence="8">
    <location>
        <begin position="300"/>
        <end position="317"/>
    </location>
</feature>
<dbReference type="NCBIfam" id="TIGR00912">
    <property type="entry name" value="2A0309"/>
    <property type="match status" value="1"/>
</dbReference>
<gene>
    <name evidence="9" type="ORF">KDK92_16925</name>
</gene>
<dbReference type="PANTHER" id="PTHR34975:SF2">
    <property type="entry name" value="SPORE GERMINATION PROTEIN A2"/>
    <property type="match status" value="1"/>
</dbReference>
<feature type="transmembrane region" description="Helical" evidence="8">
    <location>
        <begin position="36"/>
        <end position="57"/>
    </location>
</feature>
<reference evidence="9" key="1">
    <citation type="journal article" date="2021" name="mSystems">
        <title>Bacteria and Archaea Synergistically Convert Glycine Betaine to Biogenic Methane in the Formosa Cold Seep of the South China Sea.</title>
        <authorList>
            <person name="Li L."/>
            <person name="Zhang W."/>
            <person name="Zhang S."/>
            <person name="Song L."/>
            <person name="Sun Q."/>
            <person name="Zhang H."/>
            <person name="Xiang H."/>
            <person name="Dong X."/>
        </authorList>
    </citation>
    <scope>NUCLEOTIDE SEQUENCE</scope>
    <source>
        <strain evidence="9">ZWT</strain>
    </source>
</reference>
<dbReference type="EMBL" id="JAGSOJ010000003">
    <property type="protein sequence ID" value="MCM1991420.1"/>
    <property type="molecule type" value="Genomic_DNA"/>
</dbReference>
<protein>
    <submittedName>
        <fullName evidence="9">Endospore germination permease</fullName>
    </submittedName>
</protein>
<sequence>MSNEVISDKQGISLVTLFILGSTLVIGIGTEAGRDSYFAVILGLVFSLPMIIIYARILSLYRGNDLFDILEIVFGKLFGKIMSILYIWFPFHLGSLIIRDFGEFITTVSAIETPMVVFMSAMIFLCVWAVKKGCKLLGRWAELGVIAIIFFVFFTIILSIPNMQLNNIKPVFYKGMKPVLGGAFSVFSFPFAETVIFCLVFSNLKTNKSPYKIYKMGLLIGGFVLFSLIFSEILILGEFGYVAHYFPAHIMASRISIGDAIQRMEILVAITFLGSGFIKICVCLFGTCKGVVKMFNFDDYSFIVTPVAIMMLCYAFIVHDSIMEIGEWAFKIWRYYALVFEIIFPVIIWIGVEIKKKRSLTNK</sequence>
<name>A0A9J6P595_9CLOT</name>
<keyword evidence="5 8" id="KW-0812">Transmembrane</keyword>